<dbReference type="KEGG" id="nai:NECAME_17923"/>
<proteinExistence type="predicted"/>
<reference evidence="2" key="1">
    <citation type="journal article" date="2014" name="Nat. Genet.">
        <title>Genome of the human hookworm Necator americanus.</title>
        <authorList>
            <person name="Tang Y.T."/>
            <person name="Gao X."/>
            <person name="Rosa B.A."/>
            <person name="Abubucker S."/>
            <person name="Hallsworth-Pepin K."/>
            <person name="Martin J."/>
            <person name="Tyagi R."/>
            <person name="Heizer E."/>
            <person name="Zhang X."/>
            <person name="Bhonagiri-Palsikar V."/>
            <person name="Minx P."/>
            <person name="Warren W.C."/>
            <person name="Wang Q."/>
            <person name="Zhan B."/>
            <person name="Hotez P.J."/>
            <person name="Sternberg P.W."/>
            <person name="Dougall A."/>
            <person name="Gaze S.T."/>
            <person name="Mulvenna J."/>
            <person name="Sotillo J."/>
            <person name="Ranganathan S."/>
            <person name="Rabelo E.M."/>
            <person name="Wilson R.K."/>
            <person name="Felgner P.L."/>
            <person name="Bethony J."/>
            <person name="Hawdon J.M."/>
            <person name="Gasser R.B."/>
            <person name="Loukas A."/>
            <person name="Mitreva M."/>
        </authorList>
    </citation>
    <scope>NUCLEOTIDE SEQUENCE [LARGE SCALE GENOMIC DNA]</scope>
</reference>
<name>W2THI9_NECAM</name>
<dbReference type="Proteomes" id="UP000053676">
    <property type="component" value="Unassembled WGS sequence"/>
</dbReference>
<protein>
    <submittedName>
        <fullName evidence="1">Uncharacterized protein</fullName>
    </submittedName>
</protein>
<sequence>MLHQTKLRNNLPFNIRAIELFYRRDSQLLTGTNNCSLWVRPSVVDALQSVEHKSNSTVTLSKMAELE</sequence>
<gene>
    <name evidence="1" type="ORF">NECAME_17923</name>
</gene>
<accession>W2THI9</accession>
<keyword evidence="2" id="KW-1185">Reference proteome</keyword>
<dbReference type="EMBL" id="KI658790">
    <property type="protein sequence ID" value="ETN81258.1"/>
    <property type="molecule type" value="Genomic_DNA"/>
</dbReference>
<organism evidence="1 2">
    <name type="scientific">Necator americanus</name>
    <name type="common">Human hookworm</name>
    <dbReference type="NCBI Taxonomy" id="51031"/>
    <lineage>
        <taxon>Eukaryota</taxon>
        <taxon>Metazoa</taxon>
        <taxon>Ecdysozoa</taxon>
        <taxon>Nematoda</taxon>
        <taxon>Chromadorea</taxon>
        <taxon>Rhabditida</taxon>
        <taxon>Rhabditina</taxon>
        <taxon>Rhabditomorpha</taxon>
        <taxon>Strongyloidea</taxon>
        <taxon>Ancylostomatidae</taxon>
        <taxon>Bunostominae</taxon>
        <taxon>Necator</taxon>
    </lineage>
</organism>
<evidence type="ECO:0000313" key="1">
    <source>
        <dbReference type="EMBL" id="ETN81258.1"/>
    </source>
</evidence>
<dbReference type="AlphaFoldDB" id="W2THI9"/>
<evidence type="ECO:0000313" key="2">
    <source>
        <dbReference type="Proteomes" id="UP000053676"/>
    </source>
</evidence>